<dbReference type="InterPro" id="IPR044297">
    <property type="entry name" value="CSI1/2/3"/>
</dbReference>
<keyword evidence="2" id="KW-1185">Reference proteome</keyword>
<gene>
    <name evidence="1" type="ORF">PVL29_012020</name>
</gene>
<evidence type="ECO:0000313" key="1">
    <source>
        <dbReference type="EMBL" id="KAJ9693108.1"/>
    </source>
</evidence>
<dbReference type="PANTHER" id="PTHR46369">
    <property type="entry name" value="PROTEIN CELLULOSE SYNTHASE INTERACTIVE 1"/>
    <property type="match status" value="1"/>
</dbReference>
<reference evidence="1 2" key="1">
    <citation type="journal article" date="2023" name="BMC Biotechnol.">
        <title>Vitis rotundifolia cv Carlos genome sequencing.</title>
        <authorList>
            <person name="Huff M."/>
            <person name="Hulse-Kemp A."/>
            <person name="Scheffler B."/>
            <person name="Youngblood R."/>
            <person name="Simpson S."/>
            <person name="Babiker E."/>
            <person name="Staton M."/>
        </authorList>
    </citation>
    <scope>NUCLEOTIDE SEQUENCE [LARGE SCALE GENOMIC DNA]</scope>
    <source>
        <tissue evidence="1">Leaf</tissue>
    </source>
</reference>
<dbReference type="GO" id="GO:2001006">
    <property type="term" value="P:regulation of cellulose biosynthetic process"/>
    <property type="evidence" value="ECO:0007669"/>
    <property type="project" value="InterPro"/>
</dbReference>
<dbReference type="GO" id="GO:0008017">
    <property type="term" value="F:microtubule binding"/>
    <property type="evidence" value="ECO:0007669"/>
    <property type="project" value="InterPro"/>
</dbReference>
<dbReference type="Proteomes" id="UP001168098">
    <property type="component" value="Unassembled WGS sequence"/>
</dbReference>
<dbReference type="AlphaFoldDB" id="A0AA38ZPX1"/>
<evidence type="ECO:0000313" key="2">
    <source>
        <dbReference type="Proteomes" id="UP001168098"/>
    </source>
</evidence>
<dbReference type="GO" id="GO:0051211">
    <property type="term" value="P:anisotropic cell growth"/>
    <property type="evidence" value="ECO:0007669"/>
    <property type="project" value="InterPro"/>
</dbReference>
<dbReference type="GO" id="GO:0010330">
    <property type="term" value="C:cellulose synthase complex"/>
    <property type="evidence" value="ECO:0007669"/>
    <property type="project" value="InterPro"/>
</dbReference>
<accession>A0AA38ZPX1</accession>
<protein>
    <submittedName>
        <fullName evidence="1">Uncharacterized protein</fullName>
    </submittedName>
</protein>
<dbReference type="PANTHER" id="PTHR46369:SF1">
    <property type="entry name" value="PROTEIN CELLULOSE SYNTHASE INTERACTIVE 3"/>
    <property type="match status" value="1"/>
</dbReference>
<name>A0AA38ZPX1_VITRO</name>
<organism evidence="1 2">
    <name type="scientific">Vitis rotundifolia</name>
    <name type="common">Muscadine grape</name>
    <dbReference type="NCBI Taxonomy" id="103349"/>
    <lineage>
        <taxon>Eukaryota</taxon>
        <taxon>Viridiplantae</taxon>
        <taxon>Streptophyta</taxon>
        <taxon>Embryophyta</taxon>
        <taxon>Tracheophyta</taxon>
        <taxon>Spermatophyta</taxon>
        <taxon>Magnoliopsida</taxon>
        <taxon>eudicotyledons</taxon>
        <taxon>Gunneridae</taxon>
        <taxon>Pentapetalae</taxon>
        <taxon>rosids</taxon>
        <taxon>Vitales</taxon>
        <taxon>Vitaceae</taxon>
        <taxon>Viteae</taxon>
        <taxon>Vitis</taxon>
    </lineage>
</organism>
<dbReference type="EMBL" id="JARBHA010000009">
    <property type="protein sequence ID" value="KAJ9693108.1"/>
    <property type="molecule type" value="Genomic_DNA"/>
</dbReference>
<proteinExistence type="predicted"/>
<sequence>MQREAAVFKIEEQANGSQSGLSWLSSENRTLLKLDMVKASIIDNCLGAPSSLCSSVAELFRTLTYNSEISKGSAAARIMEPLFYDSASPKFQHVGTTYCFASSCKYLGALTRTTEL</sequence>
<comment type="caution">
    <text evidence="1">The sequence shown here is derived from an EMBL/GenBank/DDBJ whole genome shotgun (WGS) entry which is preliminary data.</text>
</comment>